<keyword evidence="4" id="KW-0809">Transit peptide</keyword>
<organism evidence="6">
    <name type="scientific">Coccolithus braarudii</name>
    <dbReference type="NCBI Taxonomy" id="221442"/>
    <lineage>
        <taxon>Eukaryota</taxon>
        <taxon>Haptista</taxon>
        <taxon>Haptophyta</taxon>
        <taxon>Prymnesiophyceae</taxon>
        <taxon>Coccolithales</taxon>
        <taxon>Coccolithaceae</taxon>
        <taxon>Coccolithus</taxon>
    </lineage>
</organism>
<dbReference type="GO" id="GO:0006637">
    <property type="term" value="P:acyl-CoA metabolic process"/>
    <property type="evidence" value="ECO:0007669"/>
    <property type="project" value="TreeGrafter"/>
</dbReference>
<dbReference type="GO" id="GO:0047617">
    <property type="term" value="F:fatty acyl-CoA hydrolase activity"/>
    <property type="evidence" value="ECO:0007669"/>
    <property type="project" value="TreeGrafter"/>
</dbReference>
<comment type="similarity">
    <text evidence="1">Belongs to the acyl coenzyme A hydrolase family.</text>
</comment>
<dbReference type="AlphaFoldDB" id="A0A7S0LQL3"/>
<dbReference type="PROSITE" id="PS51770">
    <property type="entry name" value="HOTDOG_ACOT"/>
    <property type="match status" value="2"/>
</dbReference>
<protein>
    <recommendedName>
        <fullName evidence="5">HotDog ACOT-type domain-containing protein</fullName>
    </recommendedName>
</protein>
<evidence type="ECO:0000259" key="5">
    <source>
        <dbReference type="PROSITE" id="PS51770"/>
    </source>
</evidence>
<evidence type="ECO:0000256" key="4">
    <source>
        <dbReference type="ARBA" id="ARBA00022946"/>
    </source>
</evidence>
<feature type="domain" description="HotDog ACOT-type" evidence="5">
    <location>
        <begin position="86"/>
        <end position="204"/>
    </location>
</feature>
<reference evidence="6" key="1">
    <citation type="submission" date="2021-01" db="EMBL/GenBank/DDBJ databases">
        <authorList>
            <person name="Corre E."/>
            <person name="Pelletier E."/>
            <person name="Niang G."/>
            <person name="Scheremetjew M."/>
            <person name="Finn R."/>
            <person name="Kale V."/>
            <person name="Holt S."/>
            <person name="Cochrane G."/>
            <person name="Meng A."/>
            <person name="Brown T."/>
            <person name="Cohen L."/>
        </authorList>
    </citation>
    <scope>NUCLEOTIDE SEQUENCE</scope>
    <source>
        <strain evidence="6">PLY182g</strain>
    </source>
</reference>
<dbReference type="Gene3D" id="3.10.129.10">
    <property type="entry name" value="Hotdog Thioesterase"/>
    <property type="match status" value="2"/>
</dbReference>
<evidence type="ECO:0000256" key="1">
    <source>
        <dbReference type="ARBA" id="ARBA00010458"/>
    </source>
</evidence>
<dbReference type="CDD" id="cd03442">
    <property type="entry name" value="BFIT_BACH"/>
    <property type="match status" value="2"/>
</dbReference>
<sequence>MRGLPRLMRSKTSKQHASCVDGFPRLMCSKTPKRPLASTRSADLVRPGVYKSPITSQLWADRENFAKGTDATAAVVFPITKRPSDSATSVTYAFSSDATLRDRYRSPYGAARTGDLLEDMDALAGNTAFKHAHDDNPSTRPPLLVTASVDQIKQLACITLDKDVHLSGVVSWVGRSSMRIQIKLEQADRVAMGAAFTFVARDRDTGKAVPINPLLPTTDEEKREFAECEERVKRQKAAHTLSAEQELEAHRARDARVAQLLREAQPYLSMPSLAPADAALMRGTQASNALICQPQQRNTAGRIFGGFLMRRAFELAYSTCYLFAGSRPIFEQVEHVSFRAPVDVGSLLRLSAQVVLTQPQRAEPLITVDVTAVVARPEERLSVLSNTFTFTFSLSPDEMVRTGNVLVKAVLPSNSEEALRQLEVVELLRD</sequence>
<dbReference type="EMBL" id="HBEY01045977">
    <property type="protein sequence ID" value="CAD8618658.1"/>
    <property type="molecule type" value="Transcribed_RNA"/>
</dbReference>
<evidence type="ECO:0000256" key="2">
    <source>
        <dbReference type="ARBA" id="ARBA00022737"/>
    </source>
</evidence>
<dbReference type="InterPro" id="IPR033120">
    <property type="entry name" value="HOTDOG_ACOT"/>
</dbReference>
<evidence type="ECO:0000256" key="3">
    <source>
        <dbReference type="ARBA" id="ARBA00022801"/>
    </source>
</evidence>
<feature type="domain" description="HotDog ACOT-type" evidence="5">
    <location>
        <begin position="282"/>
        <end position="398"/>
    </location>
</feature>
<dbReference type="InterPro" id="IPR029069">
    <property type="entry name" value="HotDog_dom_sf"/>
</dbReference>
<dbReference type="SUPFAM" id="SSF54637">
    <property type="entry name" value="Thioesterase/thiol ester dehydrase-isomerase"/>
    <property type="match status" value="2"/>
</dbReference>
<accession>A0A7S0LQL3</accession>
<proteinExistence type="inferred from homology"/>
<name>A0A7S0LQL3_9EUKA</name>
<evidence type="ECO:0000313" key="6">
    <source>
        <dbReference type="EMBL" id="CAD8618658.1"/>
    </source>
</evidence>
<dbReference type="PANTHER" id="PTHR12655">
    <property type="entry name" value="ACYL-COA THIOESTERASE"/>
    <property type="match status" value="1"/>
</dbReference>
<keyword evidence="2" id="KW-0677">Repeat</keyword>
<gene>
    <name evidence="6" type="ORF">CPEL01642_LOCUS22039</name>
</gene>
<dbReference type="PANTHER" id="PTHR12655:SF0">
    <property type="entry name" value="ACYL-COENZYME A THIOESTERASE 9, MITOCHONDRIAL"/>
    <property type="match status" value="1"/>
</dbReference>
<keyword evidence="3" id="KW-0378">Hydrolase</keyword>